<comment type="catalytic activity">
    <reaction evidence="5">
        <text>phosphoenolpyruvate + GTP + H(+) = enolpyruvoyl-2-diphospho-5'-guanosine + diphosphate</text>
        <dbReference type="Rhea" id="RHEA:30519"/>
        <dbReference type="ChEBI" id="CHEBI:15378"/>
        <dbReference type="ChEBI" id="CHEBI:33019"/>
        <dbReference type="ChEBI" id="CHEBI:37565"/>
        <dbReference type="ChEBI" id="CHEBI:58702"/>
        <dbReference type="ChEBI" id="CHEBI:143701"/>
        <dbReference type="EC" id="2.7.7.105"/>
    </reaction>
</comment>
<dbReference type="Gene3D" id="3.90.550.10">
    <property type="entry name" value="Spore Coat Polysaccharide Biosynthesis Protein SpsA, Chain A"/>
    <property type="match status" value="1"/>
</dbReference>
<dbReference type="GO" id="GO:0043814">
    <property type="term" value="F:phospholactate guanylyltransferase activity"/>
    <property type="evidence" value="ECO:0007669"/>
    <property type="project" value="InterPro"/>
</dbReference>
<feature type="binding site" evidence="5">
    <location>
        <position position="170"/>
    </location>
    <ligand>
        <name>phosphoenolpyruvate</name>
        <dbReference type="ChEBI" id="CHEBI:58702"/>
    </ligand>
</feature>
<keyword evidence="2 5" id="KW-0548">Nucleotidyltransferase</keyword>
<dbReference type="RefSeq" id="WP_192040036.1">
    <property type="nucleotide sequence ID" value="NZ_JACYWE010000009.1"/>
</dbReference>
<comment type="pathway">
    <text evidence="5">Cofactor biosynthesis; coenzyme F420 biosynthesis.</text>
</comment>
<dbReference type="GO" id="GO:0005525">
    <property type="term" value="F:GTP binding"/>
    <property type="evidence" value="ECO:0007669"/>
    <property type="project" value="UniProtKB-KW"/>
</dbReference>
<dbReference type="InterPro" id="IPR029044">
    <property type="entry name" value="Nucleotide-diphossugar_trans"/>
</dbReference>
<dbReference type="SUPFAM" id="SSF53448">
    <property type="entry name" value="Nucleotide-diphospho-sugar transferases"/>
    <property type="match status" value="1"/>
</dbReference>
<protein>
    <recommendedName>
        <fullName evidence="5">Phosphoenolpyruvate guanylyltransferase</fullName>
        <shortName evidence="5">PEP guanylyltransferase</shortName>
        <ecNumber evidence="5">2.7.7.105</ecNumber>
    </recommendedName>
</protein>
<organism evidence="6 7">
    <name type="scientific">Lolliginicoccus lacisalsi</name>
    <dbReference type="NCBI Taxonomy" id="2742202"/>
    <lineage>
        <taxon>Bacteria</taxon>
        <taxon>Bacillati</taxon>
        <taxon>Actinomycetota</taxon>
        <taxon>Actinomycetes</taxon>
        <taxon>Mycobacteriales</taxon>
        <taxon>Hoyosellaceae</taxon>
        <taxon>Lolliginicoccus</taxon>
    </lineage>
</organism>
<evidence type="ECO:0000313" key="7">
    <source>
        <dbReference type="Proteomes" id="UP000642993"/>
    </source>
</evidence>
<dbReference type="HAMAP" id="MF_02114">
    <property type="entry name" value="CofC"/>
    <property type="match status" value="1"/>
</dbReference>
<keyword evidence="1 5" id="KW-0808">Transferase</keyword>
<dbReference type="PANTHER" id="PTHR40392:SF1">
    <property type="entry name" value="2-PHOSPHO-L-LACTATE GUANYLYLTRANSFERASE"/>
    <property type="match status" value="1"/>
</dbReference>
<dbReference type="InterPro" id="IPR002835">
    <property type="entry name" value="CofC"/>
</dbReference>
<accession>A0A927JEI3</accession>
<dbReference type="PANTHER" id="PTHR40392">
    <property type="entry name" value="2-PHOSPHO-L-LACTATE GUANYLYLTRANSFERASE"/>
    <property type="match status" value="1"/>
</dbReference>
<reference evidence="6" key="1">
    <citation type="submission" date="2020-09" db="EMBL/GenBank/DDBJ databases">
        <title>Hoyosella lacisalsi sp. nov., a halotolerant actinobacterium isolated from soil of Lake Gudzhirganskoe.</title>
        <authorList>
            <person name="Yang Q."/>
            <person name="Guo P.Y."/>
            <person name="Liu S.W."/>
            <person name="Li F.N."/>
            <person name="Sun C.H."/>
        </authorList>
    </citation>
    <scope>NUCLEOTIDE SEQUENCE</scope>
    <source>
        <strain evidence="6">G463</strain>
    </source>
</reference>
<name>A0A927JEI3_9ACTN</name>
<evidence type="ECO:0000256" key="3">
    <source>
        <dbReference type="ARBA" id="ARBA00022741"/>
    </source>
</evidence>
<sequence>MVDVLVPAKDWSRAKSRLGPRLDAAERSRLAEAMLNDVLSTLVGSPSVDSVAVIAGSDAIARTAGGHGARILDEATCLAAHGAAPLTPGRASPEARLNMLLAGAARLARQRGSMVAVVHADLPAARPSEIETALGQCRATGATVVVADRHGRGSTMLVHPPGRAARFRFGPDSARSHRLDGARDLVIPAPGLRTDIDSIADIEAARAIGVGRFTAEILGSLPFFGHVVKKSPNVQTDRAPTNLLWRDNLE</sequence>
<comment type="similarity">
    <text evidence="5">Belongs to the CofC family.</text>
</comment>
<proteinExistence type="inferred from homology"/>
<comment type="function">
    <text evidence="5">Guanylyltransferase that catalyzes the activation of phosphoenolpyruvate (PEP) as enolpyruvoyl-2-diphospho-5'-guanosine, via the condensation of PEP with GTP. It is involved in the biosynthesis of coenzyme F420, a hydride carrier cofactor.</text>
</comment>
<evidence type="ECO:0000256" key="2">
    <source>
        <dbReference type="ARBA" id="ARBA00022695"/>
    </source>
</evidence>
<evidence type="ECO:0000256" key="1">
    <source>
        <dbReference type="ARBA" id="ARBA00022679"/>
    </source>
</evidence>
<dbReference type="NCBIfam" id="TIGR03552">
    <property type="entry name" value="F420_cofC"/>
    <property type="match status" value="1"/>
</dbReference>
<evidence type="ECO:0000313" key="6">
    <source>
        <dbReference type="EMBL" id="MBD8507571.1"/>
    </source>
</evidence>
<dbReference type="Pfam" id="PF01983">
    <property type="entry name" value="CofC"/>
    <property type="match status" value="1"/>
</dbReference>
<keyword evidence="7" id="KW-1185">Reference proteome</keyword>
<keyword evidence="3 5" id="KW-0547">Nucleotide-binding</keyword>
<gene>
    <name evidence="6" type="primary">cofC</name>
    <name evidence="5" type="synonym">fbiD</name>
    <name evidence="6" type="ORF">HT102_13875</name>
</gene>
<dbReference type="EC" id="2.7.7.105" evidence="5"/>
<dbReference type="GO" id="GO:0052645">
    <property type="term" value="P:F420-0 metabolic process"/>
    <property type="evidence" value="ECO:0007669"/>
    <property type="project" value="UniProtKB-UniRule"/>
</dbReference>
<evidence type="ECO:0000256" key="5">
    <source>
        <dbReference type="HAMAP-Rule" id="MF_02114"/>
    </source>
</evidence>
<comment type="caution">
    <text evidence="6">The sequence shown here is derived from an EMBL/GenBank/DDBJ whole genome shotgun (WGS) entry which is preliminary data.</text>
</comment>
<dbReference type="AlphaFoldDB" id="A0A927JEI3"/>
<dbReference type="EMBL" id="JACYWE010000009">
    <property type="protein sequence ID" value="MBD8507571.1"/>
    <property type="molecule type" value="Genomic_DNA"/>
</dbReference>
<keyword evidence="4 5" id="KW-0342">GTP-binding</keyword>
<dbReference type="Proteomes" id="UP000642993">
    <property type="component" value="Unassembled WGS sequence"/>
</dbReference>
<feature type="binding site" evidence="5">
    <location>
        <position position="173"/>
    </location>
    <ligand>
        <name>phosphoenolpyruvate</name>
        <dbReference type="ChEBI" id="CHEBI:58702"/>
    </ligand>
</feature>
<evidence type="ECO:0000256" key="4">
    <source>
        <dbReference type="ARBA" id="ARBA00023134"/>
    </source>
</evidence>
<comment type="caution">
    <text evidence="5">Lacks conserved residue(s) required for the propagation of feature annotation.</text>
</comment>